<dbReference type="InterPro" id="IPR035240">
    <property type="entry name" value="SprT_Zn_ribbon"/>
</dbReference>
<dbReference type="EMBL" id="CP047423">
    <property type="protein sequence ID" value="QPD02803.1"/>
    <property type="molecule type" value="Genomic_DNA"/>
</dbReference>
<evidence type="ECO:0000313" key="2">
    <source>
        <dbReference type="EMBL" id="QPD02803.1"/>
    </source>
</evidence>
<dbReference type="Pfam" id="PF17283">
    <property type="entry name" value="Zn_ribbon_SprT"/>
    <property type="match status" value="1"/>
</dbReference>
<organism evidence="2 3">
    <name type="scientific">Candidatus Nitrospira kreftii</name>
    <dbReference type="NCBI Taxonomy" id="2652173"/>
    <lineage>
        <taxon>Bacteria</taxon>
        <taxon>Pseudomonadati</taxon>
        <taxon>Nitrospirota</taxon>
        <taxon>Nitrospiria</taxon>
        <taxon>Nitrospirales</taxon>
        <taxon>Nitrospiraceae</taxon>
        <taxon>Nitrospira</taxon>
    </lineage>
</organism>
<reference evidence="2 3" key="1">
    <citation type="journal article" date="2020" name="ISME J.">
        <title>Enrichment and physiological characterization of a novel comammox Nitrospira indicates ammonium inhibition of complete nitrification.</title>
        <authorList>
            <person name="Sakoula D."/>
            <person name="Koch H."/>
            <person name="Frank J."/>
            <person name="Jetten M.S.M."/>
            <person name="van Kessel M.A.H.J."/>
            <person name="Lucker S."/>
        </authorList>
    </citation>
    <scope>NUCLEOTIDE SEQUENCE [LARGE SCALE GENOMIC DNA]</scope>
    <source>
        <strain evidence="2">Comreactor17</strain>
    </source>
</reference>
<dbReference type="InterPro" id="IPR044245">
    <property type="entry name" value="Spartan"/>
</dbReference>
<dbReference type="Proteomes" id="UP000593737">
    <property type="component" value="Chromosome"/>
</dbReference>
<dbReference type="GO" id="GO:0031593">
    <property type="term" value="F:polyubiquitin modification-dependent protein binding"/>
    <property type="evidence" value="ECO:0007669"/>
    <property type="project" value="TreeGrafter"/>
</dbReference>
<dbReference type="GO" id="GO:0006974">
    <property type="term" value="P:DNA damage response"/>
    <property type="evidence" value="ECO:0007669"/>
    <property type="project" value="InterPro"/>
</dbReference>
<dbReference type="AlphaFoldDB" id="A0A7S8FBI7"/>
<dbReference type="InterPro" id="IPR006640">
    <property type="entry name" value="SprT-like_domain"/>
</dbReference>
<feature type="domain" description="SprT-like" evidence="1">
    <location>
        <begin position="13"/>
        <end position="180"/>
    </location>
</feature>
<dbReference type="PANTHER" id="PTHR21220">
    <property type="entry name" value="DNA-DEPENDENT METALLOPROTEASE SPRTN"/>
    <property type="match status" value="1"/>
</dbReference>
<dbReference type="PANTHER" id="PTHR21220:SF0">
    <property type="entry name" value="DNA-DEPENDENT METALLOPROTEASE SPRTN"/>
    <property type="match status" value="1"/>
</dbReference>
<dbReference type="SMART" id="SM00731">
    <property type="entry name" value="SprT"/>
    <property type="match status" value="1"/>
</dbReference>
<dbReference type="GO" id="GO:0003697">
    <property type="term" value="F:single-stranded DNA binding"/>
    <property type="evidence" value="ECO:0007669"/>
    <property type="project" value="InterPro"/>
</dbReference>
<dbReference type="GO" id="GO:0004222">
    <property type="term" value="F:metalloendopeptidase activity"/>
    <property type="evidence" value="ECO:0007669"/>
    <property type="project" value="InterPro"/>
</dbReference>
<protein>
    <recommendedName>
        <fullName evidence="1">SprT-like domain-containing protein</fullName>
    </recommendedName>
</protein>
<dbReference type="Pfam" id="PF10263">
    <property type="entry name" value="SprT-like"/>
    <property type="match status" value="1"/>
</dbReference>
<sequence>MTSELTWFLPTPDELQTRWQHLNKRYFSGSLPSIAIVWSSRLTSSVGMFASRGGPRTSTGQGSREIRLSLPLFVKLADRTPYAEQELLNTIAHEMIHQWQFDLLKRRPDHGLAFLRKMTEMNRTGEMAITTYHSLEQEVLALSRFTWRCTDCGRIYRRQRKTIQPGRHRCGVCRGTLHELLSPLCTVERRPVGHVPEISIPVSPSARSNRRIAKPQQLTLQLI</sequence>
<gene>
    <name evidence="2" type="ORF">Nkreftii_000577</name>
</gene>
<dbReference type="KEGG" id="nkf:Nkreftii_000577"/>
<evidence type="ECO:0000259" key="1">
    <source>
        <dbReference type="SMART" id="SM00731"/>
    </source>
</evidence>
<accession>A0A7S8FBI7</accession>
<proteinExistence type="predicted"/>
<evidence type="ECO:0000313" key="3">
    <source>
        <dbReference type="Proteomes" id="UP000593737"/>
    </source>
</evidence>
<name>A0A7S8FBI7_9BACT</name>